<name>A0A916S214_9HYPH</name>
<dbReference type="Pfam" id="PF00106">
    <property type="entry name" value="adh_short"/>
    <property type="match status" value="1"/>
</dbReference>
<dbReference type="AlphaFoldDB" id="A0A916S214"/>
<keyword evidence="3" id="KW-1185">Reference proteome</keyword>
<dbReference type="PANTHER" id="PTHR42879">
    <property type="entry name" value="3-OXOACYL-(ACYL-CARRIER-PROTEIN) REDUCTASE"/>
    <property type="match status" value="1"/>
</dbReference>
<sequence>MDLGLAGRLVCVVGASKGIGAASARALASEGARVVLMARDASSLNALRDEIATAGGEAMAMQVDALDSASVDQAFSRLEAEYGALDACVISVGAAQGGLMWELSDQVWQEALDLKFMGLVRVLRAIAPRMQARKRGRIVAVVGNNGRQPGARMIPGSAANAACLALVRGLAEELAPSGVSLNALNPGPTRTDRWDRLISNLAAGSNTSREEVEARQLSTMPRGRIAEADEMGKLAAILCSDLVDMMTGSALTADGGATKGLP</sequence>
<accession>A0A916S214</accession>
<evidence type="ECO:0000313" key="3">
    <source>
        <dbReference type="Proteomes" id="UP000636264"/>
    </source>
</evidence>
<comment type="similarity">
    <text evidence="1">Belongs to the short-chain dehydrogenases/reductases (SDR) family.</text>
</comment>
<dbReference type="RefSeq" id="WP_188722639.1">
    <property type="nucleotide sequence ID" value="NZ_BMIF01000016.1"/>
</dbReference>
<reference evidence="2" key="2">
    <citation type="submission" date="2020-09" db="EMBL/GenBank/DDBJ databases">
        <authorList>
            <person name="Sun Q."/>
            <person name="Zhou Y."/>
        </authorList>
    </citation>
    <scope>NUCLEOTIDE SEQUENCE</scope>
    <source>
        <strain evidence="2">CGMCC 1.15320</strain>
    </source>
</reference>
<dbReference type="InterPro" id="IPR002347">
    <property type="entry name" value="SDR_fam"/>
</dbReference>
<gene>
    <name evidence="2" type="ORF">GCM10011385_37450</name>
</gene>
<reference evidence="2" key="1">
    <citation type="journal article" date="2014" name="Int. J. Syst. Evol. Microbiol.">
        <title>Complete genome sequence of Corynebacterium casei LMG S-19264T (=DSM 44701T), isolated from a smear-ripened cheese.</title>
        <authorList>
            <consortium name="US DOE Joint Genome Institute (JGI-PGF)"/>
            <person name="Walter F."/>
            <person name="Albersmeier A."/>
            <person name="Kalinowski J."/>
            <person name="Ruckert C."/>
        </authorList>
    </citation>
    <scope>NUCLEOTIDE SEQUENCE</scope>
    <source>
        <strain evidence="2">CGMCC 1.15320</strain>
    </source>
</reference>
<dbReference type="SUPFAM" id="SSF51735">
    <property type="entry name" value="NAD(P)-binding Rossmann-fold domains"/>
    <property type="match status" value="1"/>
</dbReference>
<dbReference type="InterPro" id="IPR050259">
    <property type="entry name" value="SDR"/>
</dbReference>
<organism evidence="2 3">
    <name type="scientific">Nitratireductor aestuarii</name>
    <dbReference type="NCBI Taxonomy" id="1735103"/>
    <lineage>
        <taxon>Bacteria</taxon>
        <taxon>Pseudomonadati</taxon>
        <taxon>Pseudomonadota</taxon>
        <taxon>Alphaproteobacteria</taxon>
        <taxon>Hyphomicrobiales</taxon>
        <taxon>Phyllobacteriaceae</taxon>
        <taxon>Nitratireductor</taxon>
    </lineage>
</organism>
<evidence type="ECO:0000256" key="1">
    <source>
        <dbReference type="ARBA" id="ARBA00006484"/>
    </source>
</evidence>
<dbReference type="Gene3D" id="3.40.50.720">
    <property type="entry name" value="NAD(P)-binding Rossmann-like Domain"/>
    <property type="match status" value="1"/>
</dbReference>
<dbReference type="EMBL" id="BMIF01000016">
    <property type="protein sequence ID" value="GGA79727.1"/>
    <property type="molecule type" value="Genomic_DNA"/>
</dbReference>
<dbReference type="InterPro" id="IPR036291">
    <property type="entry name" value="NAD(P)-bd_dom_sf"/>
</dbReference>
<proteinExistence type="inferred from homology"/>
<protein>
    <submittedName>
        <fullName evidence="2">Short-chain dehydrogenase</fullName>
    </submittedName>
</protein>
<dbReference type="PANTHER" id="PTHR42879:SF6">
    <property type="entry name" value="NADPH-DEPENDENT REDUCTASE BACG"/>
    <property type="match status" value="1"/>
</dbReference>
<dbReference type="PRINTS" id="PR00081">
    <property type="entry name" value="GDHRDH"/>
</dbReference>
<evidence type="ECO:0000313" key="2">
    <source>
        <dbReference type="EMBL" id="GGA79727.1"/>
    </source>
</evidence>
<comment type="caution">
    <text evidence="2">The sequence shown here is derived from an EMBL/GenBank/DDBJ whole genome shotgun (WGS) entry which is preliminary data.</text>
</comment>
<dbReference type="Proteomes" id="UP000636264">
    <property type="component" value="Unassembled WGS sequence"/>
</dbReference>